<comment type="pathway">
    <text evidence="2 13">Cofactor biosynthesis; riboflavin biosynthesis; 5-amino-6-(D-ribitylamino)uracil from GTP: step 2/4.</text>
</comment>
<proteinExistence type="inferred from homology"/>
<keyword evidence="8 13" id="KW-0378">Hydrolase</keyword>
<evidence type="ECO:0000256" key="2">
    <source>
        <dbReference type="ARBA" id="ARBA00004882"/>
    </source>
</evidence>
<evidence type="ECO:0000256" key="3">
    <source>
        <dbReference type="ARBA" id="ARBA00004910"/>
    </source>
</evidence>
<dbReference type="Pfam" id="PF00383">
    <property type="entry name" value="dCMP_cyt_deam_1"/>
    <property type="match status" value="1"/>
</dbReference>
<keyword evidence="12" id="KW-0511">Multifunctional enzyme</keyword>
<feature type="binding site" evidence="15">
    <location>
        <position position="193"/>
    </location>
    <ligand>
        <name>substrate</name>
    </ligand>
</feature>
<evidence type="ECO:0000256" key="15">
    <source>
        <dbReference type="PIRSR" id="PIRSR006769-2"/>
    </source>
</evidence>
<evidence type="ECO:0000259" key="17">
    <source>
        <dbReference type="PROSITE" id="PS51747"/>
    </source>
</evidence>
<feature type="binding site" evidence="15">
    <location>
        <position position="213"/>
    </location>
    <ligand>
        <name>substrate</name>
    </ligand>
</feature>
<protein>
    <recommendedName>
        <fullName evidence="13">Riboflavin biosynthesis protein RibD</fullName>
    </recommendedName>
    <domain>
        <recommendedName>
            <fullName evidence="13">Diaminohydroxyphosphoribosylaminopyrimidine deaminase</fullName>
            <shortName evidence="13">DRAP deaminase</shortName>
            <ecNumber evidence="13">3.5.4.26</ecNumber>
        </recommendedName>
        <alternativeName>
            <fullName evidence="13">Riboflavin-specific deaminase</fullName>
        </alternativeName>
    </domain>
    <domain>
        <recommendedName>
            <fullName evidence="13">5-amino-6-(5-phosphoribosylamino)uracil reductase</fullName>
            <ecNumber evidence="13">1.1.1.193</ecNumber>
        </recommendedName>
        <alternativeName>
            <fullName evidence="13">HTP reductase</fullName>
        </alternativeName>
    </domain>
</protein>
<keyword evidence="9 13" id="KW-0862">Zinc</keyword>
<feature type="binding site" evidence="15">
    <location>
        <position position="205"/>
    </location>
    <ligand>
        <name>NADP(+)</name>
        <dbReference type="ChEBI" id="CHEBI:58349"/>
    </ligand>
</feature>
<dbReference type="InterPro" id="IPR002125">
    <property type="entry name" value="CMP_dCMP_dom"/>
</dbReference>
<dbReference type="GO" id="GO:0008835">
    <property type="term" value="F:diaminohydroxyphosphoribosylaminopyrimidine deaminase activity"/>
    <property type="evidence" value="ECO:0007669"/>
    <property type="project" value="UniProtKB-EC"/>
</dbReference>
<dbReference type="SUPFAM" id="SSF53927">
    <property type="entry name" value="Cytidine deaminase-like"/>
    <property type="match status" value="1"/>
</dbReference>
<dbReference type="SUPFAM" id="SSF53597">
    <property type="entry name" value="Dihydrofolate reductase-like"/>
    <property type="match status" value="1"/>
</dbReference>
<evidence type="ECO:0000256" key="13">
    <source>
        <dbReference type="PIRNR" id="PIRNR006769"/>
    </source>
</evidence>
<dbReference type="Gene3D" id="3.40.140.10">
    <property type="entry name" value="Cytidine Deaminase, domain 2"/>
    <property type="match status" value="1"/>
</dbReference>
<feature type="binding site" evidence="15">
    <location>
        <position position="178"/>
    </location>
    <ligand>
        <name>substrate</name>
    </ligand>
</feature>
<dbReference type="Gene3D" id="3.40.430.10">
    <property type="entry name" value="Dihydrofolate Reductase, subunit A"/>
    <property type="match status" value="1"/>
</dbReference>
<feature type="binding site" evidence="15">
    <location>
        <position position="307"/>
    </location>
    <ligand>
        <name>substrate</name>
    </ligand>
</feature>
<comment type="catalytic activity">
    <reaction evidence="13">
        <text>5-amino-6-(5-phospho-D-ribitylamino)uracil + NADP(+) = 5-amino-6-(5-phospho-D-ribosylamino)uracil + NADPH + H(+)</text>
        <dbReference type="Rhea" id="RHEA:17845"/>
        <dbReference type="ChEBI" id="CHEBI:15378"/>
        <dbReference type="ChEBI" id="CHEBI:57783"/>
        <dbReference type="ChEBI" id="CHEBI:58349"/>
        <dbReference type="ChEBI" id="CHEBI:58421"/>
        <dbReference type="ChEBI" id="CHEBI:58453"/>
        <dbReference type="EC" id="1.1.1.193"/>
    </reaction>
</comment>
<dbReference type="Pfam" id="PF01872">
    <property type="entry name" value="RibD_C"/>
    <property type="match status" value="1"/>
</dbReference>
<dbReference type="RefSeq" id="WP_072760688.1">
    <property type="nucleotide sequence ID" value="NZ_FRDJ01000012.1"/>
</dbReference>
<keyword evidence="7 13" id="KW-0479">Metal-binding</keyword>
<evidence type="ECO:0000256" key="4">
    <source>
        <dbReference type="ARBA" id="ARBA00005259"/>
    </source>
</evidence>
<evidence type="ECO:0000256" key="7">
    <source>
        <dbReference type="ARBA" id="ARBA00022723"/>
    </source>
</evidence>
<evidence type="ECO:0000256" key="16">
    <source>
        <dbReference type="PIRSR" id="PIRSR006769-3"/>
    </source>
</evidence>
<comment type="cofactor">
    <cofactor evidence="13 16">
        <name>Zn(2+)</name>
        <dbReference type="ChEBI" id="CHEBI:29105"/>
    </cofactor>
    <text evidence="13 16">Binds 1 zinc ion.</text>
</comment>
<evidence type="ECO:0000256" key="6">
    <source>
        <dbReference type="ARBA" id="ARBA00022619"/>
    </source>
</evidence>
<dbReference type="OrthoDB" id="9800865at2"/>
<dbReference type="CDD" id="cd01284">
    <property type="entry name" value="Riboflavin_deaminase-reductase"/>
    <property type="match status" value="1"/>
</dbReference>
<evidence type="ECO:0000256" key="11">
    <source>
        <dbReference type="ARBA" id="ARBA00023002"/>
    </source>
</evidence>
<dbReference type="PIRSF" id="PIRSF006769">
    <property type="entry name" value="RibD"/>
    <property type="match status" value="1"/>
</dbReference>
<evidence type="ECO:0000256" key="1">
    <source>
        <dbReference type="ARBA" id="ARBA00002151"/>
    </source>
</evidence>
<feature type="binding site" evidence="16">
    <location>
        <position position="58"/>
    </location>
    <ligand>
        <name>Zn(2+)</name>
        <dbReference type="ChEBI" id="CHEBI:29105"/>
        <note>catalytic</note>
    </ligand>
</feature>
<feature type="binding site" evidence="15">
    <location>
        <position position="209"/>
    </location>
    <ligand>
        <name>NADP(+)</name>
        <dbReference type="ChEBI" id="CHEBI:58349"/>
    </ligand>
</feature>
<keyword evidence="11 13" id="KW-0560">Oxidoreductase</keyword>
<dbReference type="InterPro" id="IPR002734">
    <property type="entry name" value="RibDG_C"/>
</dbReference>
<feature type="active site" description="Proton donor" evidence="14">
    <location>
        <position position="60"/>
    </location>
</feature>
<dbReference type="NCBIfam" id="TIGR00326">
    <property type="entry name" value="eubact_ribD"/>
    <property type="match status" value="1"/>
</dbReference>
<keyword evidence="6 13" id="KW-0686">Riboflavin biosynthesis</keyword>
<comment type="similarity">
    <text evidence="5 13">In the C-terminal section; belongs to the HTP reductase family.</text>
</comment>
<dbReference type="FunFam" id="3.40.140.10:FF:000025">
    <property type="entry name" value="Riboflavin biosynthesis protein RibD"/>
    <property type="match status" value="1"/>
</dbReference>
<accession>A0A1M7TB26</accession>
<dbReference type="PANTHER" id="PTHR38011:SF7">
    <property type="entry name" value="2,5-DIAMINO-6-RIBOSYLAMINO-4(3H)-PYRIMIDINONE 5'-PHOSPHATE REDUCTASE"/>
    <property type="match status" value="1"/>
</dbReference>
<evidence type="ECO:0000256" key="10">
    <source>
        <dbReference type="ARBA" id="ARBA00022857"/>
    </source>
</evidence>
<dbReference type="PROSITE" id="PS51747">
    <property type="entry name" value="CYT_DCMP_DEAMINASES_2"/>
    <property type="match status" value="1"/>
</dbReference>
<dbReference type="PROSITE" id="PS00903">
    <property type="entry name" value="CYT_DCMP_DEAMINASES_1"/>
    <property type="match status" value="1"/>
</dbReference>
<reference evidence="19" key="1">
    <citation type="submission" date="2016-12" db="EMBL/GenBank/DDBJ databases">
        <authorList>
            <person name="Varghese N."/>
            <person name="Submissions S."/>
        </authorList>
    </citation>
    <scope>NUCLEOTIDE SEQUENCE [LARGE SCALE GENOMIC DNA]</scope>
    <source>
        <strain evidence="19">DSM 13020</strain>
    </source>
</reference>
<sequence>MGQYGEFTKADYYYIKRALSLARKGVGYVNPNPPVGAVIVKGGEIIGSGYHRAYGQYHAERIAIMDAKSNGADLRGATMYVTLEPCDHYGKTPPCTDAIIEAGISKVIIATRDPNPVSGDGITKLRNAGIDVQIGLMEEEAKDIMRFFIKSVTKKIPYVTLKYAATLDGKIADLEGNSKWITNNMKNIVHKLRHEHMAILVGANTILKDNPYLNTRVSGNTKYLNPIKVVLDREGRILKLKNLHDLNIFKTVDNHGFGKVILFTSSKDKFCLKVSEDKLQIIHSEEITPEFVLETLHNLKINSLLVEGGSEIFSQFLDFADEIYAFYALKVLGKGLYVFSCISNSLEDSGKQFKDFEISKLNVSQDKKEFMVVIKRCSLEL</sequence>
<evidence type="ECO:0000256" key="14">
    <source>
        <dbReference type="PIRSR" id="PIRSR006769-1"/>
    </source>
</evidence>
<feature type="binding site" evidence="16">
    <location>
        <position position="86"/>
    </location>
    <ligand>
        <name>Zn(2+)</name>
        <dbReference type="ChEBI" id="CHEBI:29105"/>
        <note>catalytic</note>
    </ligand>
</feature>
<dbReference type="InterPro" id="IPR016192">
    <property type="entry name" value="APOBEC/CMP_deaminase_Zn-bd"/>
</dbReference>
<evidence type="ECO:0000256" key="5">
    <source>
        <dbReference type="ARBA" id="ARBA00007417"/>
    </source>
</evidence>
<dbReference type="EC" id="3.5.4.26" evidence="13"/>
<dbReference type="InterPro" id="IPR016193">
    <property type="entry name" value="Cytidine_deaminase-like"/>
</dbReference>
<comment type="catalytic activity">
    <reaction evidence="13">
        <text>2,5-diamino-6-hydroxy-4-(5-phosphoribosylamino)-pyrimidine + H2O + H(+) = 5-amino-6-(5-phospho-D-ribosylamino)uracil + NH4(+)</text>
        <dbReference type="Rhea" id="RHEA:21868"/>
        <dbReference type="ChEBI" id="CHEBI:15377"/>
        <dbReference type="ChEBI" id="CHEBI:15378"/>
        <dbReference type="ChEBI" id="CHEBI:28938"/>
        <dbReference type="ChEBI" id="CHEBI:58453"/>
        <dbReference type="ChEBI" id="CHEBI:58614"/>
        <dbReference type="EC" id="3.5.4.26"/>
    </reaction>
</comment>
<evidence type="ECO:0000256" key="12">
    <source>
        <dbReference type="ARBA" id="ARBA00023268"/>
    </source>
</evidence>
<dbReference type="AlphaFoldDB" id="A0A1M7TB26"/>
<dbReference type="PANTHER" id="PTHR38011">
    <property type="entry name" value="DIHYDROFOLATE REDUCTASE FAMILY PROTEIN (AFU_ORTHOLOGUE AFUA_8G06820)"/>
    <property type="match status" value="1"/>
</dbReference>
<dbReference type="InterPro" id="IPR004794">
    <property type="entry name" value="Eubact_RibD"/>
</dbReference>
<comment type="similarity">
    <text evidence="4 13">In the N-terminal section; belongs to the cytidine and deoxycytidylate deaminase family.</text>
</comment>
<feature type="binding site" evidence="15">
    <location>
        <position position="180"/>
    </location>
    <ligand>
        <name>NADP(+)</name>
        <dbReference type="ChEBI" id="CHEBI:58349"/>
    </ligand>
</feature>
<dbReference type="STRING" id="1121883.SAMN02745226_01796"/>
<feature type="binding site" evidence="16">
    <location>
        <position position="95"/>
    </location>
    <ligand>
        <name>Zn(2+)</name>
        <dbReference type="ChEBI" id="CHEBI:29105"/>
        <note>catalytic</note>
    </ligand>
</feature>
<comment type="function">
    <text evidence="1 13">Converts 2,5-diamino-6-(ribosylamino)-4(3h)-pyrimidinone 5'-phosphate into 5-amino-6-(ribosylamino)-2,4(1h,3h)-pyrimidinedione 5'-phosphate.</text>
</comment>
<dbReference type="GO" id="GO:0008703">
    <property type="term" value="F:5-amino-6-(5-phosphoribosylamino)uracil reductase activity"/>
    <property type="evidence" value="ECO:0007669"/>
    <property type="project" value="UniProtKB-EC"/>
</dbReference>
<organism evidence="18 19">
    <name type="scientific">Fervidobacterium gondwanense DSM 13020</name>
    <dbReference type="NCBI Taxonomy" id="1121883"/>
    <lineage>
        <taxon>Bacteria</taxon>
        <taxon>Thermotogati</taxon>
        <taxon>Thermotogota</taxon>
        <taxon>Thermotogae</taxon>
        <taxon>Thermotogales</taxon>
        <taxon>Fervidobacteriaceae</taxon>
        <taxon>Fervidobacterium</taxon>
    </lineage>
</organism>
<evidence type="ECO:0000313" key="18">
    <source>
        <dbReference type="EMBL" id="SHN67903.1"/>
    </source>
</evidence>
<dbReference type="InterPro" id="IPR050765">
    <property type="entry name" value="Riboflavin_Biosynth_HTPR"/>
</dbReference>
<dbReference type="UniPathway" id="UPA00275">
    <property type="reaction ID" value="UER00401"/>
</dbReference>
<evidence type="ECO:0000256" key="9">
    <source>
        <dbReference type="ARBA" id="ARBA00022833"/>
    </source>
</evidence>
<dbReference type="GO" id="GO:0008270">
    <property type="term" value="F:zinc ion binding"/>
    <property type="evidence" value="ECO:0007669"/>
    <property type="project" value="InterPro"/>
</dbReference>
<evidence type="ECO:0000256" key="8">
    <source>
        <dbReference type="ARBA" id="ARBA00022801"/>
    </source>
</evidence>
<dbReference type="EMBL" id="FRDJ01000012">
    <property type="protein sequence ID" value="SHN67903.1"/>
    <property type="molecule type" value="Genomic_DNA"/>
</dbReference>
<feature type="binding site" evidence="15">
    <location>
        <position position="164"/>
    </location>
    <ligand>
        <name>NADP(+)</name>
        <dbReference type="ChEBI" id="CHEBI:58349"/>
    </ligand>
</feature>
<comment type="pathway">
    <text evidence="3 13">Cofactor biosynthesis; riboflavin biosynthesis; 5-amino-6-(D-ribitylamino)uracil from GTP: step 3/4.</text>
</comment>
<feature type="binding site" evidence="15">
    <location>
        <position position="216"/>
    </location>
    <ligand>
        <name>substrate</name>
    </ligand>
</feature>
<gene>
    <name evidence="18" type="ORF">SAMN02745226_01796</name>
</gene>
<dbReference type="EC" id="1.1.1.193" evidence="13"/>
<keyword evidence="10 13" id="KW-0521">NADP</keyword>
<dbReference type="Proteomes" id="UP000184207">
    <property type="component" value="Unassembled WGS sequence"/>
</dbReference>
<feature type="domain" description="CMP/dCMP-type deaminase" evidence="17">
    <location>
        <begin position="9"/>
        <end position="133"/>
    </location>
</feature>
<keyword evidence="19" id="KW-1185">Reference proteome</keyword>
<name>A0A1M7TB26_FERGO</name>
<evidence type="ECO:0000313" key="19">
    <source>
        <dbReference type="Proteomes" id="UP000184207"/>
    </source>
</evidence>
<dbReference type="InterPro" id="IPR024072">
    <property type="entry name" value="DHFR-like_dom_sf"/>
</dbReference>
<dbReference type="GO" id="GO:0009231">
    <property type="term" value="P:riboflavin biosynthetic process"/>
    <property type="evidence" value="ECO:0007669"/>
    <property type="project" value="UniProtKB-UniPathway"/>
</dbReference>